<dbReference type="InterPro" id="IPR036908">
    <property type="entry name" value="RlpA-like_sf"/>
</dbReference>
<evidence type="ECO:0000256" key="1">
    <source>
        <dbReference type="ARBA" id="ARBA00022729"/>
    </source>
</evidence>
<proteinExistence type="predicted"/>
<sequence length="264" mass="27743">MSSVTITRKPLPQPAQAHLKDEPADPASAALGPGFNAAPHAQDATSDWQKKESAIDDSASSVEQSIPDGQGLHGKQRAAGGGIIAGGALGSAFSRRLDNFLPPHKRYLNNRIGRRTLLIIVGAAFLSLLALIVGLAVGLSSKSSTAALPLPEGAQTVEGDLTYYNPGLGACGQTHGDGDPVVAVSHIIWDKNQVGANPNTNTLCGKKIRARRVDERTGKEASIDVTVIDRCTGCKAVDLDVSPAMFKKLADPDLGRVKVEWSWL</sequence>
<feature type="region of interest" description="Disordered" evidence="2">
    <location>
        <begin position="1"/>
        <end position="77"/>
    </location>
</feature>
<keyword evidence="3" id="KW-0812">Transmembrane</keyword>
<dbReference type="EMBL" id="CP089274">
    <property type="protein sequence ID" value="USP73462.1"/>
    <property type="molecule type" value="Genomic_DNA"/>
</dbReference>
<dbReference type="AlphaFoldDB" id="A0A9Q9DNJ0"/>
<accession>A0A9Q9DNJ0</accession>
<name>A0A9Q9DNJ0_CURCL</name>
<evidence type="ECO:0000313" key="6">
    <source>
        <dbReference type="Proteomes" id="UP001056012"/>
    </source>
</evidence>
<keyword evidence="3" id="KW-1133">Transmembrane helix</keyword>
<gene>
    <name evidence="5" type="ORF">yc1106_00736</name>
</gene>
<dbReference type="Proteomes" id="UP001056012">
    <property type="component" value="Chromosome 1"/>
</dbReference>
<dbReference type="Gene3D" id="2.40.40.10">
    <property type="entry name" value="RlpA-like domain"/>
    <property type="match status" value="1"/>
</dbReference>
<evidence type="ECO:0000256" key="2">
    <source>
        <dbReference type="SAM" id="MobiDB-lite"/>
    </source>
</evidence>
<dbReference type="SUPFAM" id="SSF50685">
    <property type="entry name" value="Barwin-like endoglucanases"/>
    <property type="match status" value="1"/>
</dbReference>
<evidence type="ECO:0000256" key="3">
    <source>
        <dbReference type="SAM" id="Phobius"/>
    </source>
</evidence>
<dbReference type="Pfam" id="PF03330">
    <property type="entry name" value="DPBB_1"/>
    <property type="match status" value="1"/>
</dbReference>
<dbReference type="InterPro" id="IPR009009">
    <property type="entry name" value="RlpA-like_DPBB"/>
</dbReference>
<dbReference type="VEuPathDB" id="FungiDB:yc1106_00736"/>
<feature type="domain" description="RlpA-like protein double-psi beta-barrel" evidence="4">
    <location>
        <begin position="215"/>
        <end position="260"/>
    </location>
</feature>
<evidence type="ECO:0000259" key="4">
    <source>
        <dbReference type="Pfam" id="PF03330"/>
    </source>
</evidence>
<organism evidence="5 6">
    <name type="scientific">Curvularia clavata</name>
    <dbReference type="NCBI Taxonomy" id="95742"/>
    <lineage>
        <taxon>Eukaryota</taxon>
        <taxon>Fungi</taxon>
        <taxon>Dikarya</taxon>
        <taxon>Ascomycota</taxon>
        <taxon>Pezizomycotina</taxon>
        <taxon>Dothideomycetes</taxon>
        <taxon>Pleosporomycetidae</taxon>
        <taxon>Pleosporales</taxon>
        <taxon>Pleosporineae</taxon>
        <taxon>Pleosporaceae</taxon>
        <taxon>Curvularia</taxon>
    </lineage>
</organism>
<protein>
    <recommendedName>
        <fullName evidence="4">RlpA-like protein double-psi beta-barrel domain-containing protein</fullName>
    </recommendedName>
</protein>
<keyword evidence="1" id="KW-0732">Signal</keyword>
<reference evidence="5" key="1">
    <citation type="submission" date="2021-12" db="EMBL/GenBank/DDBJ databases">
        <title>Curvularia clavata genome.</title>
        <authorList>
            <person name="Cao Y."/>
        </authorList>
    </citation>
    <scope>NUCLEOTIDE SEQUENCE</scope>
    <source>
        <strain evidence="5">Yc1106</strain>
    </source>
</reference>
<keyword evidence="3" id="KW-0472">Membrane</keyword>
<keyword evidence="6" id="KW-1185">Reference proteome</keyword>
<evidence type="ECO:0000313" key="5">
    <source>
        <dbReference type="EMBL" id="USP73462.1"/>
    </source>
</evidence>
<dbReference type="CDD" id="cd22191">
    <property type="entry name" value="DPBB_RlpA_EXP_N-like"/>
    <property type="match status" value="1"/>
</dbReference>
<dbReference type="OrthoDB" id="623670at2759"/>
<dbReference type="PANTHER" id="PTHR31836">
    <property type="match status" value="1"/>
</dbReference>
<dbReference type="InterPro" id="IPR051477">
    <property type="entry name" value="Expansin_CellWall"/>
</dbReference>
<feature type="transmembrane region" description="Helical" evidence="3">
    <location>
        <begin position="116"/>
        <end position="139"/>
    </location>
</feature>
<dbReference type="PANTHER" id="PTHR31836:SF28">
    <property type="entry name" value="SRCR DOMAIN-CONTAINING PROTEIN-RELATED"/>
    <property type="match status" value="1"/>
</dbReference>